<dbReference type="AlphaFoldDB" id="A0A1Y1VP89"/>
<evidence type="ECO:0000313" key="2">
    <source>
        <dbReference type="EMBL" id="ORX61214.1"/>
    </source>
</evidence>
<keyword evidence="3" id="KW-1185">Reference proteome</keyword>
<reference evidence="2 3" key="2">
    <citation type="submission" date="2016-08" db="EMBL/GenBank/DDBJ databases">
        <title>Pervasive Adenine N6-methylation of Active Genes in Fungi.</title>
        <authorList>
            <consortium name="DOE Joint Genome Institute"/>
            <person name="Mondo S.J."/>
            <person name="Dannebaum R.O."/>
            <person name="Kuo R.C."/>
            <person name="Labutti K."/>
            <person name="Haridas S."/>
            <person name="Kuo A."/>
            <person name="Salamov A."/>
            <person name="Ahrendt S.R."/>
            <person name="Lipzen A."/>
            <person name="Sullivan W."/>
            <person name="Andreopoulos W.B."/>
            <person name="Clum A."/>
            <person name="Lindquist E."/>
            <person name="Daum C."/>
            <person name="Ramamoorthy G.K."/>
            <person name="Gryganskyi A."/>
            <person name="Culley D."/>
            <person name="Magnuson J.K."/>
            <person name="James T.Y."/>
            <person name="O'Malley M.A."/>
            <person name="Stajich J.E."/>
            <person name="Spatafora J.W."/>
            <person name="Visel A."/>
            <person name="Grigoriev I.V."/>
        </authorList>
    </citation>
    <scope>NUCLEOTIDE SEQUENCE [LARGE SCALE GENOMIC DNA]</scope>
    <source>
        <strain evidence="3">finn</strain>
    </source>
</reference>
<feature type="transmembrane region" description="Helical" evidence="1">
    <location>
        <begin position="36"/>
        <end position="58"/>
    </location>
</feature>
<protein>
    <submittedName>
        <fullName evidence="2">Uncharacterized protein</fullName>
    </submittedName>
</protein>
<evidence type="ECO:0000256" key="1">
    <source>
        <dbReference type="SAM" id="Phobius"/>
    </source>
</evidence>
<feature type="transmembrane region" description="Helical" evidence="1">
    <location>
        <begin position="578"/>
        <end position="598"/>
    </location>
</feature>
<keyword evidence="1" id="KW-0472">Membrane</keyword>
<comment type="caution">
    <text evidence="2">The sequence shown here is derived from an EMBL/GenBank/DDBJ whole genome shotgun (WGS) entry which is preliminary data.</text>
</comment>
<keyword evidence="1" id="KW-0812">Transmembrane</keyword>
<dbReference type="OrthoDB" id="10536195at2759"/>
<feature type="transmembrane region" description="Helical" evidence="1">
    <location>
        <begin position="553"/>
        <end position="572"/>
    </location>
</feature>
<name>A0A1Y1VP89_9FUNG</name>
<organism evidence="2 3">
    <name type="scientific">Piromyces finnis</name>
    <dbReference type="NCBI Taxonomy" id="1754191"/>
    <lineage>
        <taxon>Eukaryota</taxon>
        <taxon>Fungi</taxon>
        <taxon>Fungi incertae sedis</taxon>
        <taxon>Chytridiomycota</taxon>
        <taxon>Chytridiomycota incertae sedis</taxon>
        <taxon>Neocallimastigomycetes</taxon>
        <taxon>Neocallimastigales</taxon>
        <taxon>Neocallimastigaceae</taxon>
        <taxon>Piromyces</taxon>
    </lineage>
</organism>
<feature type="transmembrane region" description="Helical" evidence="1">
    <location>
        <begin position="6"/>
        <end position="29"/>
    </location>
</feature>
<accession>A0A1Y1VP89</accession>
<dbReference type="EMBL" id="MCFH01000001">
    <property type="protein sequence ID" value="ORX61214.1"/>
    <property type="molecule type" value="Genomic_DNA"/>
</dbReference>
<gene>
    <name evidence="2" type="ORF">BCR36DRAFT_8393</name>
</gene>
<keyword evidence="1" id="KW-1133">Transmembrane helix</keyword>
<sequence>MRINNIFGAIYFSLIFIGIENLLFLLANINNKKNIYLLYCGTGIVFFVLGWFINMSFYKRSVNNLINRIQKKYNQKNIIEKLKSDLEEEHGLQNSNKSLETIVTQKKINKKERCFKSYKDASYLCKFIIHNRSTKSFLLVERIFKECITEYPRNPYIYIDFWNHLYGLRLFISKNDIYYDDYLSLINEMNRLSNSVLYKLSNLESNLEIKFLIYDAFYSFKTNKDKFKRNKNNSDGDCGFGTDLVKDVAVEYHIKSLIALRNLFNELKNINTTKNFNYILYLNDNLSEVLRKAKKYYTVYINKFSFSKEVLELYISFIRDVLEEFIKDLEYNDIIVKNNEESDKNNKHYSKSEGASVVNEDKYRRIKILRNNLTSEFKKPINSIYSIMQYFMLIIIGIGVICNYKNRENYNSIIYGITGTYNGFQSPYIISKLKYNVRLTSLGLVGGKTNLVKEFMDELILHEDFVRNIYVPSIYKRYSIDPIGIYTVKPLDNDIYDEVRNENYFLNLMRLERNVRKFIDIYNEIEESGSEVSLALLTSPIMRYFKANSLGQLGPLFINSANLIISGNQVLIDNTVNFTYIIIGICIILNIIVVYFVIIPSCNKNVETIQNILNVFKYIPNESVDEIINEYDKQIDTLHEKHINDNIYESNINNNDNDNNKERYLCSTMRIKTKLITFSIISLILLMFPCLFIFVFNDDVMNAIIYLGNSAKRVYYVNSVGLSAFETIFHDTTSFGKKVNSYLFEMADILQKEENKLKSGYYGAPLTSFEYLSEFLGKPGCVRSERYKYQCEEREFDDGKIRINEKIDFYKNIYKLIKIKVVL</sequence>
<feature type="transmembrane region" description="Helical" evidence="1">
    <location>
        <begin position="675"/>
        <end position="696"/>
    </location>
</feature>
<evidence type="ECO:0000313" key="3">
    <source>
        <dbReference type="Proteomes" id="UP000193719"/>
    </source>
</evidence>
<feature type="transmembrane region" description="Helical" evidence="1">
    <location>
        <begin position="384"/>
        <end position="404"/>
    </location>
</feature>
<dbReference type="Proteomes" id="UP000193719">
    <property type="component" value="Unassembled WGS sequence"/>
</dbReference>
<reference evidence="2 3" key="1">
    <citation type="submission" date="2016-08" db="EMBL/GenBank/DDBJ databases">
        <title>Genomes of anaerobic fungi encode conserved fungal cellulosomes for biomass hydrolysis.</title>
        <authorList>
            <consortium name="DOE Joint Genome Institute"/>
            <person name="Haitjema C.H."/>
            <person name="Gilmore S.P."/>
            <person name="Henske J.K."/>
            <person name="Solomon K.V."/>
            <person name="De Groot R."/>
            <person name="Kuo A."/>
            <person name="Mondo S.J."/>
            <person name="Salamov A.A."/>
            <person name="Labutti K."/>
            <person name="Zhao Z."/>
            <person name="Chiniquy J."/>
            <person name="Barry K."/>
            <person name="Brewer H.M."/>
            <person name="Purvine S.O."/>
            <person name="Wright A.T."/>
            <person name="Boxma B."/>
            <person name="Van Alen T."/>
            <person name="Hackstein J.H."/>
            <person name="Baker S.E."/>
            <person name="Grigoriev I.V."/>
            <person name="O'Malley M.A."/>
        </authorList>
    </citation>
    <scope>NUCLEOTIDE SEQUENCE [LARGE SCALE GENOMIC DNA]</scope>
    <source>
        <strain evidence="3">finn</strain>
    </source>
</reference>
<proteinExistence type="predicted"/>